<reference evidence="2 3" key="1">
    <citation type="journal article" date="2014" name="BMC Genomics">
        <title>Complete genome sequence of producer of the glycopeptide antibiotic Aculeximycin Kutzneria albida DSM 43870T, a representative of minor genus of Pseudonocardiaceae.</title>
        <authorList>
            <person name="Rebets Y."/>
            <person name="Tokovenko B."/>
            <person name="Lushchyk I."/>
            <person name="Ruckert C."/>
            <person name="Zaburannyi N."/>
            <person name="Bechthold A."/>
            <person name="Kalinowski J."/>
            <person name="Luzhetskyy A."/>
        </authorList>
    </citation>
    <scope>NUCLEOTIDE SEQUENCE [LARGE SCALE GENOMIC DNA]</scope>
    <source>
        <strain evidence="2">DSM 43870</strain>
    </source>
</reference>
<dbReference type="STRING" id="1449976.KALB_5889"/>
<gene>
    <name evidence="2" type="ORF">KALB_5889</name>
</gene>
<accession>W5WER4</accession>
<dbReference type="eggNOG" id="COG0764">
    <property type="taxonomic scope" value="Bacteria"/>
</dbReference>
<evidence type="ECO:0000313" key="2">
    <source>
        <dbReference type="EMBL" id="AHH99250.1"/>
    </source>
</evidence>
<feature type="domain" description="ApeI dehydratase-like" evidence="1">
    <location>
        <begin position="12"/>
        <end position="97"/>
    </location>
</feature>
<proteinExistence type="predicted"/>
<dbReference type="Gene3D" id="3.10.129.10">
    <property type="entry name" value="Hotdog Thioesterase"/>
    <property type="match status" value="1"/>
</dbReference>
<dbReference type="RefSeq" id="WP_042220895.1">
    <property type="nucleotide sequence ID" value="NZ_CP007155.1"/>
</dbReference>
<dbReference type="InterPro" id="IPR029069">
    <property type="entry name" value="HotDog_dom_sf"/>
</dbReference>
<name>W5WER4_9PSEU</name>
<evidence type="ECO:0000259" key="1">
    <source>
        <dbReference type="Pfam" id="PF22818"/>
    </source>
</evidence>
<dbReference type="Pfam" id="PF22818">
    <property type="entry name" value="ApeI-like"/>
    <property type="match status" value="1"/>
</dbReference>
<protein>
    <recommendedName>
        <fullName evidence="1">ApeI dehydratase-like domain-containing protein</fullName>
    </recommendedName>
</protein>
<dbReference type="Proteomes" id="UP000019225">
    <property type="component" value="Chromosome"/>
</dbReference>
<dbReference type="HOGENOM" id="CLU_078912_4_1_11"/>
<keyword evidence="3" id="KW-1185">Reference proteome</keyword>
<dbReference type="OrthoDB" id="9787658at2"/>
<sequence length="120" mass="13337">MRGWPVRVTEDAGDRIRSVVEIAANDPVFEGHYPGFPILPGLYLVQYVDSTVRAVRCVPGLRMVAVERVRFLRPVRPGDAVSVEIGVRDEEADGFRCSATVSTGTEAVCEMRLRYRQEAA</sequence>
<dbReference type="AlphaFoldDB" id="W5WER4"/>
<dbReference type="SUPFAM" id="SSF54637">
    <property type="entry name" value="Thioesterase/thiol ester dehydrase-isomerase"/>
    <property type="match status" value="1"/>
</dbReference>
<dbReference type="EMBL" id="CP007155">
    <property type="protein sequence ID" value="AHH99250.1"/>
    <property type="molecule type" value="Genomic_DNA"/>
</dbReference>
<evidence type="ECO:0000313" key="3">
    <source>
        <dbReference type="Proteomes" id="UP000019225"/>
    </source>
</evidence>
<organism evidence="2 3">
    <name type="scientific">Kutzneria albida DSM 43870</name>
    <dbReference type="NCBI Taxonomy" id="1449976"/>
    <lineage>
        <taxon>Bacteria</taxon>
        <taxon>Bacillati</taxon>
        <taxon>Actinomycetota</taxon>
        <taxon>Actinomycetes</taxon>
        <taxon>Pseudonocardiales</taxon>
        <taxon>Pseudonocardiaceae</taxon>
        <taxon>Kutzneria</taxon>
    </lineage>
</organism>
<dbReference type="KEGG" id="kal:KALB_5889"/>
<dbReference type="InterPro" id="IPR054545">
    <property type="entry name" value="ApeI-like"/>
</dbReference>